<dbReference type="InterPro" id="IPR013153">
    <property type="entry name" value="Prk_AAA"/>
</dbReference>
<evidence type="ECO:0000313" key="2">
    <source>
        <dbReference type="EMBL" id="EYD72512.1"/>
    </source>
</evidence>
<dbReference type="STRING" id="1122180.Lokhon_01313"/>
<dbReference type="GO" id="GO:0004672">
    <property type="term" value="F:protein kinase activity"/>
    <property type="evidence" value="ECO:0007669"/>
    <property type="project" value="InterPro"/>
</dbReference>
<keyword evidence="2" id="KW-0808">Transferase</keyword>
<reference evidence="2 3" key="1">
    <citation type="submission" date="2013-03" db="EMBL/GenBank/DDBJ databases">
        <authorList>
            <person name="Fiebig A."/>
            <person name="Goeker M."/>
            <person name="Klenk H.-P.P."/>
        </authorList>
    </citation>
    <scope>NUCLEOTIDE SEQUENCE [LARGE SCALE GENOMIC DNA]</scope>
    <source>
        <strain evidence="2 3">DSM 17492</strain>
    </source>
</reference>
<dbReference type="PANTHER" id="PTHR30267">
    <property type="entry name" value="PROTEIN KINASE PRKA"/>
    <property type="match status" value="1"/>
</dbReference>
<dbReference type="Proteomes" id="UP000025047">
    <property type="component" value="Unassembled WGS sequence"/>
</dbReference>
<evidence type="ECO:0000313" key="3">
    <source>
        <dbReference type="Proteomes" id="UP000025047"/>
    </source>
</evidence>
<dbReference type="eggNOG" id="COG2766">
    <property type="taxonomic scope" value="Bacteria"/>
</dbReference>
<dbReference type="InterPro" id="IPR057741">
    <property type="entry name" value="YeaG"/>
</dbReference>
<evidence type="ECO:0000259" key="1">
    <source>
        <dbReference type="SMART" id="SM00763"/>
    </source>
</evidence>
<name>A0A017HDF5_9RHOB</name>
<dbReference type="InterPro" id="IPR027417">
    <property type="entry name" value="P-loop_NTPase"/>
</dbReference>
<feature type="domain" description="PrkA AAA" evidence="1">
    <location>
        <begin position="19"/>
        <end position="380"/>
    </location>
</feature>
<dbReference type="InterPro" id="IPR010650">
    <property type="entry name" value="PrkA_C"/>
</dbReference>
<dbReference type="PIRSF" id="PIRSF000549">
    <property type="entry name" value="Ser_prot_kin"/>
    <property type="match status" value="1"/>
</dbReference>
<keyword evidence="3" id="KW-1185">Reference proteome</keyword>
<keyword evidence="2" id="KW-0418">Kinase</keyword>
<dbReference type="Gene3D" id="3.40.50.300">
    <property type="entry name" value="P-loop containing nucleotide triphosphate hydrolases"/>
    <property type="match status" value="1"/>
</dbReference>
<organism evidence="2 3">
    <name type="scientific">Limimaricola hongkongensis DSM 17492</name>
    <dbReference type="NCBI Taxonomy" id="1122180"/>
    <lineage>
        <taxon>Bacteria</taxon>
        <taxon>Pseudomonadati</taxon>
        <taxon>Pseudomonadota</taxon>
        <taxon>Alphaproteobacteria</taxon>
        <taxon>Rhodobacterales</taxon>
        <taxon>Paracoccaceae</taxon>
        <taxon>Limimaricola</taxon>
    </lineage>
</organism>
<dbReference type="SMART" id="SM00763">
    <property type="entry name" value="AAA_PrkA"/>
    <property type="match status" value="1"/>
</dbReference>
<dbReference type="HOGENOM" id="CLU_028588_1_0_5"/>
<dbReference type="AlphaFoldDB" id="A0A017HDF5"/>
<dbReference type="InterPro" id="IPR016230">
    <property type="entry name" value="PrkA/YeaG"/>
</dbReference>
<sequence length="644" mass="73776">MDVFTRYAESYASSRTEELSLQEYLLRCREDPSVRATAAERMMRAIGEPEMVDTSHDQRLGRIFLNRTVKIYRAFESLYGNEEVVERIVGFFRHASQGLEERKQILYLLGPVGGGKSTIAEILKALMEKEPIYVLKAGDQLSPVFESPLGLFDRDRFGDLLEDKYDIPRRLLTGLISPWAVKRLEEYGGDISRFSVVRMQPSRLRQIGVTKTEPGDENNQDVSALVGKLDIRKLEHMGQDDPDAYSYSGGLNRTTQGLLEFVEMFKAPIKVLHPLLTATQEGSYTGTENIGAMPYQGLIIAHSNEAEWRQFKGNRNNEAFLDRISVVKIPYCLRATEEARIYSKLLRESSLGAAPCAPETLPILARFSVLTRLQEHENSTLHAKLRTYDGETLKHTDPKARSLQEYRDAAGADEGMTGVSTRFAFKVLAETINHDVEEVGADPVHLMYVLEQAVRREQFAEEVEARYLDFLKSDLAPRYAEFIGEEIQKAYLESYSDYGQNLFDRYIAYADAWIEDQDFKDPDTGQMFDRDVLEAELAKIEKPAGVSNPKDFRNEVVKFVLRARAENEGRNPDWRGYEKLRRVIEKRMFSRVEDLLPVVSFGAKRDKDTDAKHTEFVERMGERGYTPRQVRRLVEWYMRVNKAG</sequence>
<dbReference type="Pfam" id="PF06798">
    <property type="entry name" value="PrkA"/>
    <property type="match status" value="1"/>
</dbReference>
<protein>
    <submittedName>
        <fullName evidence="2">Serine protein kinase (PrkA protein), P-loop containing</fullName>
    </submittedName>
</protein>
<gene>
    <name evidence="2" type="ORF">Lokhon_01313</name>
</gene>
<proteinExistence type="predicted"/>
<comment type="caution">
    <text evidence="2">The sequence shown here is derived from an EMBL/GenBank/DDBJ whole genome shotgun (WGS) entry which is preliminary data.</text>
</comment>
<dbReference type="RefSeq" id="WP_017928445.1">
    <property type="nucleotide sequence ID" value="NZ_KB822997.1"/>
</dbReference>
<dbReference type="PANTHER" id="PTHR30267:SF2">
    <property type="entry name" value="PROTEIN PRKA"/>
    <property type="match status" value="1"/>
</dbReference>
<accession>A0A017HDF5</accession>
<dbReference type="SUPFAM" id="SSF52540">
    <property type="entry name" value="P-loop containing nucleoside triphosphate hydrolases"/>
    <property type="match status" value="1"/>
</dbReference>
<dbReference type="PATRIC" id="fig|1122180.6.peg.1298"/>
<dbReference type="OrthoDB" id="9761914at2"/>
<dbReference type="EMBL" id="APGJ01000004">
    <property type="protein sequence ID" value="EYD72512.1"/>
    <property type="molecule type" value="Genomic_DNA"/>
</dbReference>
<dbReference type="NCBIfam" id="NF011999">
    <property type="entry name" value="PRK15455.1"/>
    <property type="match status" value="1"/>
</dbReference>
<dbReference type="Pfam" id="PF08298">
    <property type="entry name" value="AAA_PrkA"/>
    <property type="match status" value="1"/>
</dbReference>